<dbReference type="InterPro" id="IPR035986">
    <property type="entry name" value="PKD_dom_sf"/>
</dbReference>
<dbReference type="GO" id="GO:0016020">
    <property type="term" value="C:membrane"/>
    <property type="evidence" value="ECO:0007669"/>
    <property type="project" value="TreeGrafter"/>
</dbReference>
<dbReference type="PANTHER" id="PTHR46182">
    <property type="entry name" value="FI19480P1"/>
    <property type="match status" value="1"/>
</dbReference>
<feature type="signal peptide" evidence="2">
    <location>
        <begin position="1"/>
        <end position="20"/>
    </location>
</feature>
<feature type="domain" description="PKD/Chitinase" evidence="3">
    <location>
        <begin position="50"/>
        <end position="140"/>
    </location>
</feature>
<feature type="chain" id="PRO_5019527671" description="PKD/Chitinase domain-containing protein" evidence="2">
    <location>
        <begin position="21"/>
        <end position="467"/>
    </location>
</feature>
<gene>
    <name evidence="4" type="ORF">SAOR_08810</name>
</gene>
<dbReference type="RefSeq" id="WP_123631103.1">
    <property type="nucleotide sequence ID" value="NZ_AYKH01000014.1"/>
</dbReference>
<keyword evidence="2" id="KW-0732">Signal</keyword>
<accession>A0A423PNV4</accession>
<feature type="domain" description="PKD/Chitinase" evidence="3">
    <location>
        <begin position="145"/>
        <end position="233"/>
    </location>
</feature>
<dbReference type="GO" id="GO:0031410">
    <property type="term" value="C:cytoplasmic vesicle"/>
    <property type="evidence" value="ECO:0007669"/>
    <property type="project" value="TreeGrafter"/>
</dbReference>
<name>A0A423PNV4_9GAMM</name>
<protein>
    <recommendedName>
        <fullName evidence="3">PKD/Chitinase domain-containing protein</fullName>
    </recommendedName>
</protein>
<evidence type="ECO:0000256" key="1">
    <source>
        <dbReference type="SAM" id="MobiDB-lite"/>
    </source>
</evidence>
<proteinExistence type="predicted"/>
<sequence>MVFDRISRWCVLALLVLALAGCGGGGGGGSDDDDDGNDGADPGEPNATLNADAGDDRDVVTGTTVTLDGSDSTVSDDASLAFAWRLVSIPDDSDADIADGDTATPRFSAEADGTYVAELTVADGRGNEATDRVTVTATSGNTRPSADAGADQAVKTGAEVMLDGTGSRDADGDDLSYRWAFVSQPSGSAASLDDATAATPTFVADAAGDYTLSLVVNDGERDSREDRVTVTASTANSAPVADAGPDRNVSVNETATLDGRGSSDADDDDLSYDWRLVSRPDDSAASLADPNDAQPSLTTDAVGDYIVELTVSDGQASDTDRATVSAGPVLVLFVDRGNPVDGSPDYTATDANIFASQLTITEIPDGADMLGSLRVGRFRLEATGQAYTIDDLRYEVVRSTSDGNEPELSVDGLASGDTVVAGDSLAFATFAENIPVPGEYRFDFMFTVRETGEDYRLTFRVDLTDAD</sequence>
<dbReference type="InterPro" id="IPR013783">
    <property type="entry name" value="Ig-like_fold"/>
</dbReference>
<keyword evidence="5" id="KW-1185">Reference proteome</keyword>
<dbReference type="SUPFAM" id="SSF49299">
    <property type="entry name" value="PKD domain"/>
    <property type="match status" value="3"/>
</dbReference>
<dbReference type="PROSITE" id="PS51257">
    <property type="entry name" value="PROKAR_LIPOPROTEIN"/>
    <property type="match status" value="1"/>
</dbReference>
<organism evidence="4 5">
    <name type="scientific">Salinisphaera orenii MK-B5</name>
    <dbReference type="NCBI Taxonomy" id="856730"/>
    <lineage>
        <taxon>Bacteria</taxon>
        <taxon>Pseudomonadati</taxon>
        <taxon>Pseudomonadota</taxon>
        <taxon>Gammaproteobacteria</taxon>
        <taxon>Salinisphaerales</taxon>
        <taxon>Salinisphaeraceae</taxon>
        <taxon>Salinisphaera</taxon>
    </lineage>
</organism>
<evidence type="ECO:0000259" key="3">
    <source>
        <dbReference type="SMART" id="SM00089"/>
    </source>
</evidence>
<dbReference type="SMART" id="SM00089">
    <property type="entry name" value="PKD"/>
    <property type="match status" value="3"/>
</dbReference>
<evidence type="ECO:0000256" key="2">
    <source>
        <dbReference type="SAM" id="SignalP"/>
    </source>
</evidence>
<dbReference type="EMBL" id="AYKH01000014">
    <property type="protein sequence ID" value="ROO27257.1"/>
    <property type="molecule type" value="Genomic_DNA"/>
</dbReference>
<dbReference type="Pfam" id="PF22352">
    <property type="entry name" value="K319L-like_PKD"/>
    <property type="match status" value="3"/>
</dbReference>
<comment type="caution">
    <text evidence="4">The sequence shown here is derived from an EMBL/GenBank/DDBJ whole genome shotgun (WGS) entry which is preliminary data.</text>
</comment>
<dbReference type="PANTHER" id="PTHR46182:SF2">
    <property type="entry name" value="FI19480P1"/>
    <property type="match status" value="1"/>
</dbReference>
<evidence type="ECO:0000313" key="4">
    <source>
        <dbReference type="EMBL" id="ROO27257.1"/>
    </source>
</evidence>
<dbReference type="InterPro" id="IPR022409">
    <property type="entry name" value="PKD/Chitinase_dom"/>
</dbReference>
<feature type="region of interest" description="Disordered" evidence="1">
    <location>
        <begin position="26"/>
        <end position="57"/>
    </location>
</feature>
<reference evidence="4 5" key="1">
    <citation type="submission" date="2013-10" db="EMBL/GenBank/DDBJ databases">
        <title>Salinisphaera orenii MK-B5 Genome Sequencing.</title>
        <authorList>
            <person name="Lai Q."/>
            <person name="Li C."/>
            <person name="Shao Z."/>
        </authorList>
    </citation>
    <scope>NUCLEOTIDE SEQUENCE [LARGE SCALE GENOMIC DNA]</scope>
    <source>
        <strain evidence="4 5">MK-B5</strain>
    </source>
</reference>
<feature type="domain" description="PKD/Chitinase" evidence="3">
    <location>
        <begin position="240"/>
        <end position="329"/>
    </location>
</feature>
<evidence type="ECO:0000313" key="5">
    <source>
        <dbReference type="Proteomes" id="UP000283993"/>
    </source>
</evidence>
<dbReference type="Proteomes" id="UP000283993">
    <property type="component" value="Unassembled WGS sequence"/>
</dbReference>
<feature type="region of interest" description="Disordered" evidence="1">
    <location>
        <begin position="220"/>
        <end position="270"/>
    </location>
</feature>
<dbReference type="AlphaFoldDB" id="A0A423PNV4"/>
<dbReference type="InterPro" id="IPR029865">
    <property type="entry name" value="KIAA0319-like"/>
</dbReference>
<dbReference type="Gene3D" id="2.60.40.10">
    <property type="entry name" value="Immunoglobulins"/>
    <property type="match status" value="3"/>
</dbReference>